<gene>
    <name evidence="2" type="ORF">FHR21_004047</name>
</gene>
<dbReference type="RefSeq" id="WP_184101582.1">
    <property type="nucleotide sequence ID" value="NZ_JACIJH010000023.1"/>
</dbReference>
<dbReference type="PANTHER" id="PTHR41521:SF4">
    <property type="entry name" value="BLR0684 PROTEIN"/>
    <property type="match status" value="1"/>
</dbReference>
<protein>
    <submittedName>
        <fullName evidence="2">Uncharacterized protein (DUF1330 family)</fullName>
    </submittedName>
</protein>
<organism evidence="2 3">
    <name type="scientific">Sphingopyxis panaciterrulae</name>
    <dbReference type="NCBI Taxonomy" id="462372"/>
    <lineage>
        <taxon>Bacteria</taxon>
        <taxon>Pseudomonadati</taxon>
        <taxon>Pseudomonadota</taxon>
        <taxon>Alphaproteobacteria</taxon>
        <taxon>Sphingomonadales</taxon>
        <taxon>Sphingomonadaceae</taxon>
        <taxon>Sphingopyxis</taxon>
    </lineage>
</organism>
<dbReference type="PANTHER" id="PTHR41521">
    <property type="match status" value="1"/>
</dbReference>
<dbReference type="SUPFAM" id="SSF54909">
    <property type="entry name" value="Dimeric alpha+beta barrel"/>
    <property type="match status" value="1"/>
</dbReference>
<dbReference type="EMBL" id="JACIJH010000023">
    <property type="protein sequence ID" value="MBB5708653.1"/>
    <property type="molecule type" value="Genomic_DNA"/>
</dbReference>
<dbReference type="Pfam" id="PF07045">
    <property type="entry name" value="DUF1330"/>
    <property type="match status" value="1"/>
</dbReference>
<proteinExistence type="predicted"/>
<keyword evidence="3" id="KW-1185">Reference proteome</keyword>
<evidence type="ECO:0000313" key="3">
    <source>
        <dbReference type="Proteomes" id="UP000537161"/>
    </source>
</evidence>
<dbReference type="Proteomes" id="UP000537161">
    <property type="component" value="Unassembled WGS sequence"/>
</dbReference>
<accession>A0A7W9B9C8</accession>
<sequence>MAAYIVATVRISDPEKFALYGKAIAGLSERFGGVPVVKGPVAEVLEGGSPVGERVVVTRFETAEAARAYIGSPDYRAAAEQREGAAEVEMRLLVD</sequence>
<name>A0A7W9B9C8_9SPHN</name>
<dbReference type="InterPro" id="IPR011008">
    <property type="entry name" value="Dimeric_a/b-barrel"/>
</dbReference>
<dbReference type="InterPro" id="IPR010753">
    <property type="entry name" value="DUF1330"/>
</dbReference>
<evidence type="ECO:0000313" key="2">
    <source>
        <dbReference type="EMBL" id="MBB5708653.1"/>
    </source>
</evidence>
<evidence type="ECO:0000259" key="1">
    <source>
        <dbReference type="Pfam" id="PF07045"/>
    </source>
</evidence>
<reference evidence="2 3" key="1">
    <citation type="submission" date="2020-08" db="EMBL/GenBank/DDBJ databases">
        <title>Genomic Encyclopedia of Type Strains, Phase IV (KMG-IV): sequencing the most valuable type-strain genomes for metagenomic binning, comparative biology and taxonomic classification.</title>
        <authorList>
            <person name="Goeker M."/>
        </authorList>
    </citation>
    <scope>NUCLEOTIDE SEQUENCE [LARGE SCALE GENOMIC DNA]</scope>
    <source>
        <strain evidence="2 3">DSM 27163</strain>
    </source>
</reference>
<feature type="domain" description="DUF1330" evidence="1">
    <location>
        <begin position="3"/>
        <end position="92"/>
    </location>
</feature>
<dbReference type="AlphaFoldDB" id="A0A7W9B9C8"/>
<dbReference type="Gene3D" id="3.30.70.100">
    <property type="match status" value="1"/>
</dbReference>
<comment type="caution">
    <text evidence="2">The sequence shown here is derived from an EMBL/GenBank/DDBJ whole genome shotgun (WGS) entry which is preliminary data.</text>
</comment>